<organism evidence="1 2">
    <name type="scientific">Lutibacter flavus</name>
    <dbReference type="NCBI Taxonomy" id="691689"/>
    <lineage>
        <taxon>Bacteria</taxon>
        <taxon>Pseudomonadati</taxon>
        <taxon>Bacteroidota</taxon>
        <taxon>Flavobacteriia</taxon>
        <taxon>Flavobacteriales</taxon>
        <taxon>Flavobacteriaceae</taxon>
        <taxon>Lutibacter</taxon>
    </lineage>
</organism>
<evidence type="ECO:0000313" key="1">
    <source>
        <dbReference type="EMBL" id="SNR56019.1"/>
    </source>
</evidence>
<dbReference type="AlphaFoldDB" id="A0A238XDP9"/>
<accession>A0A238XDP9</accession>
<dbReference type="EMBL" id="FZNX01000002">
    <property type="protein sequence ID" value="SNR56019.1"/>
    <property type="molecule type" value="Genomic_DNA"/>
</dbReference>
<dbReference type="RefSeq" id="WP_089378139.1">
    <property type="nucleotide sequence ID" value="NZ_FZNX01000002.1"/>
</dbReference>
<keyword evidence="2" id="KW-1185">Reference proteome</keyword>
<dbReference type="Proteomes" id="UP000198412">
    <property type="component" value="Unassembled WGS sequence"/>
</dbReference>
<dbReference type="OrthoDB" id="966030at2"/>
<sequence length="191" mass="22063">MKLKGLNKIFLLILILFTYSCQSEYTKLVKTELASGKLNDSVFYGLKFGQTKDDFYKICWDLNKEGIATHGPTNSYVQAILSTQDSTKLTDNIRMLFYAKFNPDDIITSMDVKFSYVAWAPWNDDLMADKLLPKVQDTLMKWYPGNPFINVKNNIFVKVDGNRQIQLVQESDRDVSVIIENLSYKFNNLNK</sequence>
<evidence type="ECO:0000313" key="2">
    <source>
        <dbReference type="Proteomes" id="UP000198412"/>
    </source>
</evidence>
<name>A0A238XDP9_9FLAO</name>
<evidence type="ECO:0008006" key="3">
    <source>
        <dbReference type="Google" id="ProtNLM"/>
    </source>
</evidence>
<protein>
    <recommendedName>
        <fullName evidence="3">Lipoprotein</fullName>
    </recommendedName>
</protein>
<dbReference type="PROSITE" id="PS51257">
    <property type="entry name" value="PROKAR_LIPOPROTEIN"/>
    <property type="match status" value="1"/>
</dbReference>
<proteinExistence type="predicted"/>
<reference evidence="2" key="1">
    <citation type="submission" date="2017-06" db="EMBL/GenBank/DDBJ databases">
        <authorList>
            <person name="Varghese N."/>
            <person name="Submissions S."/>
        </authorList>
    </citation>
    <scope>NUCLEOTIDE SEQUENCE [LARGE SCALE GENOMIC DNA]</scope>
    <source>
        <strain evidence="2">DSM 27993</strain>
    </source>
</reference>
<gene>
    <name evidence="1" type="ORF">SAMN04488111_1760</name>
</gene>